<protein>
    <recommendedName>
        <fullName evidence="2">peptidylprolyl isomerase</fullName>
        <ecNumber evidence="2">5.2.1.8</ecNumber>
    </recommendedName>
</protein>
<dbReference type="Proteomes" id="UP000037558">
    <property type="component" value="Unassembled WGS sequence"/>
</dbReference>
<dbReference type="SUPFAM" id="SSF109998">
    <property type="entry name" value="Triger factor/SurA peptide-binding domain-like"/>
    <property type="match status" value="1"/>
</dbReference>
<reference evidence="7" key="1">
    <citation type="submission" date="2015-08" db="EMBL/GenBank/DDBJ databases">
        <title>Fjat-14210 dsm16467.</title>
        <authorList>
            <person name="Liu B."/>
            <person name="Wang J."/>
            <person name="Zhu Y."/>
            <person name="Liu G."/>
            <person name="Chen Q."/>
            <person name="Chen Z."/>
            <person name="Lan J."/>
            <person name="Che J."/>
            <person name="Ge C."/>
            <person name="Shi H."/>
            <person name="Pan Z."/>
            <person name="Liu X."/>
        </authorList>
    </citation>
    <scope>NUCLEOTIDE SEQUENCE [LARGE SCALE GENOMIC DNA]</scope>
    <source>
        <strain evidence="7">DSM 16467</strain>
    </source>
</reference>
<accession>A0A0M0KVQ3</accession>
<dbReference type="PANTHER" id="PTHR47245">
    <property type="entry name" value="PEPTIDYLPROLYL ISOMERASE"/>
    <property type="match status" value="1"/>
</dbReference>
<dbReference type="OrthoDB" id="2372428at2"/>
<evidence type="ECO:0000256" key="4">
    <source>
        <dbReference type="ARBA" id="ARBA00023110"/>
    </source>
</evidence>
<evidence type="ECO:0000256" key="5">
    <source>
        <dbReference type="ARBA" id="ARBA00023235"/>
    </source>
</evidence>
<dbReference type="PATRIC" id="fig|284581.3.peg.2980"/>
<dbReference type="Gene3D" id="3.10.50.40">
    <property type="match status" value="1"/>
</dbReference>
<evidence type="ECO:0000313" key="7">
    <source>
        <dbReference type="Proteomes" id="UP000037558"/>
    </source>
</evidence>
<dbReference type="STRING" id="284581.AMD01_17365"/>
<keyword evidence="7" id="KW-1185">Reference proteome</keyword>
<dbReference type="RefSeq" id="WP_053402710.1">
    <property type="nucleotide sequence ID" value="NZ_LILC01000023.1"/>
</dbReference>
<evidence type="ECO:0000313" key="6">
    <source>
        <dbReference type="EMBL" id="KOO42910.1"/>
    </source>
</evidence>
<dbReference type="EC" id="5.2.1.8" evidence="2"/>
<dbReference type="InterPro" id="IPR046357">
    <property type="entry name" value="PPIase_dom_sf"/>
</dbReference>
<gene>
    <name evidence="6" type="ORF">AMD01_17365</name>
</gene>
<evidence type="ECO:0000256" key="2">
    <source>
        <dbReference type="ARBA" id="ARBA00013194"/>
    </source>
</evidence>
<name>A0A0M0KVQ3_9BACI</name>
<dbReference type="PANTHER" id="PTHR47245:SF1">
    <property type="entry name" value="FOLDASE PROTEIN PRSA"/>
    <property type="match status" value="1"/>
</dbReference>
<dbReference type="InterPro" id="IPR027304">
    <property type="entry name" value="Trigger_fact/SurA_dom_sf"/>
</dbReference>
<dbReference type="EMBL" id="LILC01000023">
    <property type="protein sequence ID" value="KOO42910.1"/>
    <property type="molecule type" value="Genomic_DNA"/>
</dbReference>
<keyword evidence="5" id="KW-0413">Isomerase</keyword>
<comment type="caution">
    <text evidence="6">The sequence shown here is derived from an EMBL/GenBank/DDBJ whole genome shotgun (WGS) entry which is preliminary data.</text>
</comment>
<dbReference type="GO" id="GO:0003755">
    <property type="term" value="F:peptidyl-prolyl cis-trans isomerase activity"/>
    <property type="evidence" value="ECO:0007669"/>
    <property type="project" value="UniProtKB-KW"/>
</dbReference>
<dbReference type="Gene3D" id="1.10.4030.10">
    <property type="entry name" value="Porin chaperone SurA, peptide-binding domain"/>
    <property type="match status" value="1"/>
</dbReference>
<proteinExistence type="predicted"/>
<evidence type="ECO:0000256" key="3">
    <source>
        <dbReference type="ARBA" id="ARBA00022729"/>
    </source>
</evidence>
<dbReference type="AlphaFoldDB" id="A0A0M0KVQ3"/>
<comment type="catalytic activity">
    <reaction evidence="1">
        <text>[protein]-peptidylproline (omega=180) = [protein]-peptidylproline (omega=0)</text>
        <dbReference type="Rhea" id="RHEA:16237"/>
        <dbReference type="Rhea" id="RHEA-COMP:10747"/>
        <dbReference type="Rhea" id="RHEA-COMP:10748"/>
        <dbReference type="ChEBI" id="CHEBI:83833"/>
        <dbReference type="ChEBI" id="CHEBI:83834"/>
        <dbReference type="EC" id="5.2.1.8"/>
    </reaction>
</comment>
<keyword evidence="4" id="KW-0697">Rotamase</keyword>
<evidence type="ECO:0000256" key="1">
    <source>
        <dbReference type="ARBA" id="ARBA00000971"/>
    </source>
</evidence>
<organism evidence="6 7">
    <name type="scientific">Priestia koreensis</name>
    <dbReference type="NCBI Taxonomy" id="284581"/>
    <lineage>
        <taxon>Bacteria</taxon>
        <taxon>Bacillati</taxon>
        <taxon>Bacillota</taxon>
        <taxon>Bacilli</taxon>
        <taxon>Bacillales</taxon>
        <taxon>Bacillaceae</taxon>
        <taxon>Priestia</taxon>
    </lineage>
</organism>
<sequence length="310" mass="36314">MNKKAQMTIGCVLLVIAVGASALAISYLYHPILYVIGGKVVRTNDWQHIKHLYITNDQEEEKMLEMRSLEDLVVTKGKEMNIKANPREIQTQLEQLGKTSTERAKALKDLNMSEEESVQSIRRSTIGFKVKKAITENVKVSEQEMQQFYTDHQQAFMVPVFRTVTYMQSDHPLPNVNKNTMKSLNPSSRMKVVRQELVSFEQMKGEVGETIARNMFRAPLHELQGPIKEGPLYYWILVENETKEEVQAYPQVKPKIYSTLLMEKQNRYFQRWLEKQKEVQDYQIYPEHLAATKWNGFWEDFFMNIRLLVK</sequence>
<dbReference type="InterPro" id="IPR050245">
    <property type="entry name" value="PrsA_foldase"/>
</dbReference>
<keyword evidence="3" id="KW-0732">Signal</keyword>